<keyword evidence="3" id="KW-1003">Cell membrane</keyword>
<evidence type="ECO:0000256" key="1">
    <source>
        <dbReference type="ARBA" id="ARBA00004651"/>
    </source>
</evidence>
<dbReference type="Pfam" id="PF07690">
    <property type="entry name" value="MFS_1"/>
    <property type="match status" value="1"/>
</dbReference>
<dbReference type="SUPFAM" id="SSF103473">
    <property type="entry name" value="MFS general substrate transporter"/>
    <property type="match status" value="1"/>
</dbReference>
<evidence type="ECO:0000256" key="6">
    <source>
        <dbReference type="ARBA" id="ARBA00023136"/>
    </source>
</evidence>
<protein>
    <submittedName>
        <fullName evidence="9">MFS transporter</fullName>
    </submittedName>
</protein>
<keyword evidence="4 7" id="KW-0812">Transmembrane</keyword>
<feature type="transmembrane region" description="Helical" evidence="7">
    <location>
        <begin position="117"/>
        <end position="138"/>
    </location>
</feature>
<feature type="transmembrane region" description="Helical" evidence="7">
    <location>
        <begin position="91"/>
        <end position="111"/>
    </location>
</feature>
<evidence type="ECO:0000259" key="8">
    <source>
        <dbReference type="PROSITE" id="PS50850"/>
    </source>
</evidence>
<accession>A0AAN1RVW5</accession>
<dbReference type="GO" id="GO:0022857">
    <property type="term" value="F:transmembrane transporter activity"/>
    <property type="evidence" value="ECO:0007669"/>
    <property type="project" value="InterPro"/>
</dbReference>
<feature type="transmembrane region" description="Helical" evidence="7">
    <location>
        <begin position="279"/>
        <end position="301"/>
    </location>
</feature>
<keyword evidence="6 7" id="KW-0472">Membrane</keyword>
<evidence type="ECO:0000256" key="5">
    <source>
        <dbReference type="ARBA" id="ARBA00022989"/>
    </source>
</evidence>
<feature type="transmembrane region" description="Helical" evidence="7">
    <location>
        <begin position="236"/>
        <end position="259"/>
    </location>
</feature>
<name>A0AAN1RVW5_9BORD</name>
<dbReference type="Gene3D" id="1.20.1250.20">
    <property type="entry name" value="MFS general substrate transporter like domains"/>
    <property type="match status" value="1"/>
</dbReference>
<dbReference type="GO" id="GO:0005886">
    <property type="term" value="C:plasma membrane"/>
    <property type="evidence" value="ECO:0007669"/>
    <property type="project" value="UniProtKB-SubCell"/>
</dbReference>
<evidence type="ECO:0000256" key="7">
    <source>
        <dbReference type="SAM" id="Phobius"/>
    </source>
</evidence>
<dbReference type="PROSITE" id="PS50850">
    <property type="entry name" value="MFS"/>
    <property type="match status" value="1"/>
</dbReference>
<dbReference type="InterPro" id="IPR020846">
    <property type="entry name" value="MFS_dom"/>
</dbReference>
<keyword evidence="5 7" id="KW-1133">Transmembrane helix</keyword>
<dbReference type="RefSeq" id="WP_032957312.1">
    <property type="nucleotide sequence ID" value="NZ_CP012077.1"/>
</dbReference>
<feature type="transmembrane region" description="Helical" evidence="7">
    <location>
        <begin position="211"/>
        <end position="230"/>
    </location>
</feature>
<feature type="transmembrane region" description="Helical" evidence="7">
    <location>
        <begin position="370"/>
        <end position="395"/>
    </location>
</feature>
<feature type="transmembrane region" description="Helical" evidence="7">
    <location>
        <begin position="345"/>
        <end position="364"/>
    </location>
</feature>
<evidence type="ECO:0000256" key="3">
    <source>
        <dbReference type="ARBA" id="ARBA00022475"/>
    </source>
</evidence>
<dbReference type="AlphaFoldDB" id="A0AAN1RVW5"/>
<evidence type="ECO:0000256" key="2">
    <source>
        <dbReference type="ARBA" id="ARBA00022448"/>
    </source>
</evidence>
<dbReference type="InterPro" id="IPR036259">
    <property type="entry name" value="MFS_trans_sf"/>
</dbReference>
<sequence length="485" mass="51099">MPAEPASAAASSSLTDPKAARAARMIPFIVGCALFMQMLDSTVVATALPAMAAALGSTPVRLNVAITSYLLAVAVFVPVSGWAADRFGARRVFIGAIALFALSSVACALSQDLAQLVIARVVQGIAGAMMVPVGRVILLRTVPKQDLLKAMSFLSIPALLGPVIGPPLGGFMVTYMSWHWIFLINVPIGIIGIYLVLRFVEEIRIENAPRLDAIGFILSAVCLAGLVSGFEALGHGLLSPALLALLLVGGLACGLLYVWHARRVEHPILDLSLLRIPTFAISTLGGNLCRFAVGAVPFLLAMMLQVGFGLSPFSAGMITFASAAGALLMKFVATPIVQHFGFRRVLTVNAVLTGLFIMCCAFFTPDTPVWLMILILLIGGFFRSLQFTGVNTLSYADIPPEKMSRASSFAAMAQQLGISLGVGVAAITLNLSMMARGADHLAVSDVVVAFITIGVLCALSTLSFRRLAPDAGALLNRNKVQSDDE</sequence>
<proteinExistence type="predicted"/>
<feature type="transmembrane region" description="Helical" evidence="7">
    <location>
        <begin position="150"/>
        <end position="172"/>
    </location>
</feature>
<dbReference type="PANTHER" id="PTHR42718:SF46">
    <property type="entry name" value="BLR6921 PROTEIN"/>
    <property type="match status" value="1"/>
</dbReference>
<comment type="subcellular location">
    <subcellularLocation>
        <location evidence="1">Cell membrane</location>
        <topology evidence="1">Multi-pass membrane protein</topology>
    </subcellularLocation>
</comment>
<dbReference type="NCBIfam" id="TIGR00711">
    <property type="entry name" value="efflux_EmrB"/>
    <property type="match status" value="1"/>
</dbReference>
<keyword evidence="2" id="KW-0813">Transport</keyword>
<evidence type="ECO:0000313" key="9">
    <source>
        <dbReference type="EMBL" id="AZW17151.1"/>
    </source>
</evidence>
<evidence type="ECO:0000313" key="10">
    <source>
        <dbReference type="Proteomes" id="UP000282741"/>
    </source>
</evidence>
<dbReference type="GeneID" id="92995607"/>
<evidence type="ECO:0000256" key="4">
    <source>
        <dbReference type="ARBA" id="ARBA00022692"/>
    </source>
</evidence>
<gene>
    <name evidence="9" type="ORF">CS347_10410</name>
</gene>
<feature type="transmembrane region" description="Helical" evidence="7">
    <location>
        <begin position="441"/>
        <end position="462"/>
    </location>
</feature>
<feature type="transmembrane region" description="Helical" evidence="7">
    <location>
        <begin position="28"/>
        <end position="52"/>
    </location>
</feature>
<dbReference type="PANTHER" id="PTHR42718">
    <property type="entry name" value="MAJOR FACILITATOR SUPERFAMILY MULTIDRUG TRANSPORTER MFSC"/>
    <property type="match status" value="1"/>
</dbReference>
<dbReference type="Proteomes" id="UP000282741">
    <property type="component" value="Chromosome"/>
</dbReference>
<feature type="transmembrane region" description="Helical" evidence="7">
    <location>
        <begin position="178"/>
        <end position="199"/>
    </location>
</feature>
<dbReference type="InterPro" id="IPR004638">
    <property type="entry name" value="EmrB-like"/>
</dbReference>
<dbReference type="Gene3D" id="1.20.1720.10">
    <property type="entry name" value="Multidrug resistance protein D"/>
    <property type="match status" value="1"/>
</dbReference>
<feature type="transmembrane region" description="Helical" evidence="7">
    <location>
        <begin position="416"/>
        <end position="435"/>
    </location>
</feature>
<feature type="domain" description="Major facilitator superfamily (MFS) profile" evidence="8">
    <location>
        <begin position="26"/>
        <end position="472"/>
    </location>
</feature>
<reference evidence="10" key="1">
    <citation type="submission" date="2017-10" db="EMBL/GenBank/DDBJ databases">
        <title>Whole genome sequencing of various Bordetella species.</title>
        <authorList>
            <person name="Weigand M.R."/>
            <person name="Loparev V."/>
            <person name="Peng Y."/>
            <person name="Bowden K.E."/>
            <person name="Tondella M.L."/>
            <person name="Williams M.M."/>
        </authorList>
    </citation>
    <scope>NUCLEOTIDE SEQUENCE [LARGE SCALE GENOMIC DNA]</scope>
    <source>
        <strain evidence="10">H720</strain>
    </source>
</reference>
<dbReference type="CDD" id="cd17503">
    <property type="entry name" value="MFS_LmrB_MDR_like"/>
    <property type="match status" value="1"/>
</dbReference>
<feature type="transmembrane region" description="Helical" evidence="7">
    <location>
        <begin position="64"/>
        <end position="84"/>
    </location>
</feature>
<feature type="transmembrane region" description="Helical" evidence="7">
    <location>
        <begin position="313"/>
        <end position="333"/>
    </location>
</feature>
<dbReference type="InterPro" id="IPR011701">
    <property type="entry name" value="MFS"/>
</dbReference>
<organism evidence="9 10">
    <name type="scientific">Bordetella hinzii</name>
    <dbReference type="NCBI Taxonomy" id="103855"/>
    <lineage>
        <taxon>Bacteria</taxon>
        <taxon>Pseudomonadati</taxon>
        <taxon>Pseudomonadota</taxon>
        <taxon>Betaproteobacteria</taxon>
        <taxon>Burkholderiales</taxon>
        <taxon>Alcaligenaceae</taxon>
        <taxon>Bordetella</taxon>
    </lineage>
</organism>
<dbReference type="EMBL" id="CP024172">
    <property type="protein sequence ID" value="AZW17151.1"/>
    <property type="molecule type" value="Genomic_DNA"/>
</dbReference>